<protein>
    <submittedName>
        <fullName evidence="3">Uncharacterized protein</fullName>
    </submittedName>
</protein>
<accession>A0A378KX73</accession>
<keyword evidence="1" id="KW-0812">Transmembrane</keyword>
<evidence type="ECO:0000256" key="1">
    <source>
        <dbReference type="SAM" id="Phobius"/>
    </source>
</evidence>
<reference evidence="3 5" key="2">
    <citation type="submission" date="2018-06" db="EMBL/GenBank/DDBJ databases">
        <authorList>
            <consortium name="Pathogen Informatics"/>
            <person name="Doyle S."/>
        </authorList>
    </citation>
    <scope>NUCLEOTIDE SEQUENCE [LARGE SCALE GENOMIC DNA]</scope>
    <source>
        <strain evidence="3 5">NCTC12376</strain>
    </source>
</reference>
<evidence type="ECO:0000313" key="3">
    <source>
        <dbReference type="EMBL" id="STY19182.1"/>
    </source>
</evidence>
<evidence type="ECO:0000313" key="2">
    <source>
        <dbReference type="EMBL" id="KTD52763.1"/>
    </source>
</evidence>
<proteinExistence type="predicted"/>
<evidence type="ECO:0000313" key="5">
    <source>
        <dbReference type="Proteomes" id="UP000254230"/>
    </source>
</evidence>
<gene>
    <name evidence="2" type="ORF">Lqua_0596</name>
    <name evidence="3" type="ORF">NCTC12376_03013</name>
</gene>
<feature type="transmembrane region" description="Helical" evidence="1">
    <location>
        <begin position="127"/>
        <end position="147"/>
    </location>
</feature>
<dbReference type="EMBL" id="UGOW01000001">
    <property type="protein sequence ID" value="STY19182.1"/>
    <property type="molecule type" value="Genomic_DNA"/>
</dbReference>
<keyword evidence="1" id="KW-1133">Transmembrane helix</keyword>
<reference evidence="2 4" key="1">
    <citation type="submission" date="2015-11" db="EMBL/GenBank/DDBJ databases">
        <title>Genomic analysis of 38 Legionella species identifies large and diverse effector repertoires.</title>
        <authorList>
            <person name="Burstein D."/>
            <person name="Amaro F."/>
            <person name="Zusman T."/>
            <person name="Lifshitz Z."/>
            <person name="Cohen O."/>
            <person name="Gilbert J.A."/>
            <person name="Pupko T."/>
            <person name="Shuman H.A."/>
            <person name="Segal G."/>
        </authorList>
    </citation>
    <scope>NUCLEOTIDE SEQUENCE [LARGE SCALE GENOMIC DNA]</scope>
    <source>
        <strain evidence="2 4">ATCC 49507</strain>
    </source>
</reference>
<name>A0A378KX73_9GAMM</name>
<dbReference type="AlphaFoldDB" id="A0A378KX73"/>
<feature type="transmembrane region" description="Helical" evidence="1">
    <location>
        <begin position="96"/>
        <end position="115"/>
    </location>
</feature>
<keyword evidence="1" id="KW-0472">Membrane</keyword>
<evidence type="ECO:0000313" key="4">
    <source>
        <dbReference type="Proteomes" id="UP000054639"/>
    </source>
</evidence>
<dbReference type="Proteomes" id="UP000254230">
    <property type="component" value="Unassembled WGS sequence"/>
</dbReference>
<dbReference type="Proteomes" id="UP000054639">
    <property type="component" value="Unassembled WGS sequence"/>
</dbReference>
<dbReference type="RefSeq" id="WP_058472802.1">
    <property type="nucleotide sequence ID" value="NZ_CAAAIL010000011.1"/>
</dbReference>
<keyword evidence="4" id="KW-1185">Reference proteome</keyword>
<dbReference type="EMBL" id="LNYR01000006">
    <property type="protein sequence ID" value="KTD52763.1"/>
    <property type="molecule type" value="Genomic_DNA"/>
</dbReference>
<dbReference type="OrthoDB" id="5650612at2"/>
<organism evidence="3 5">
    <name type="scientific">Legionella quateirensis</name>
    <dbReference type="NCBI Taxonomy" id="45072"/>
    <lineage>
        <taxon>Bacteria</taxon>
        <taxon>Pseudomonadati</taxon>
        <taxon>Pseudomonadota</taxon>
        <taxon>Gammaproteobacteria</taxon>
        <taxon>Legionellales</taxon>
        <taxon>Legionellaceae</taxon>
        <taxon>Legionella</taxon>
    </lineage>
</organism>
<sequence length="183" mass="20227">MPAEVVNQLVTAEEKPGIQSLKILSANAIAKTNPSLFFTLHNKGMPPEIHDDYVNATIQQKVDEQVTVYKEKKQERHDNIDDCTERLSSSECFVKVSSCTFSMMFSGLHVGTYFILKAAETTPSTQLTFICTIPVTFFVSLCVGMCLAKPAARGLAHCFIPSVSDHLTIDLNEVESNSVLKRP</sequence>